<gene>
    <name evidence="2" type="ORF">EXM22_11245</name>
</gene>
<dbReference type="OrthoDB" id="354488at2"/>
<proteinExistence type="predicted"/>
<organism evidence="2 3">
    <name type="scientific">Oceanispirochaeta crateris</name>
    <dbReference type="NCBI Taxonomy" id="2518645"/>
    <lineage>
        <taxon>Bacteria</taxon>
        <taxon>Pseudomonadati</taxon>
        <taxon>Spirochaetota</taxon>
        <taxon>Spirochaetia</taxon>
        <taxon>Spirochaetales</taxon>
        <taxon>Spirochaetaceae</taxon>
        <taxon>Oceanispirochaeta</taxon>
    </lineage>
</organism>
<keyword evidence="1" id="KW-0732">Signal</keyword>
<sequence>MNFKSVGCFIVIAFCYPAMSLFSQSSYPFEERLASAASFYENVEVRSAMADAINAPFYSLLTRQKEIHSQVLSPVAVEFELRKSEDSFYLLFKNELSYKYPVWGRGNYIIKRDLRSGDFLQIKIFLQNDEMSFIRLMPLDESRTSLEMSLYGVTIYNGIVLPVSIEDLSVSSFARVMHLTKDMIQWEEIFTDASYPEWEQVASLARRIGEDVDFLYESDDGAQDHLGRFVLIESGEPISGQAGAVNCSGFAKWVADGILISRGAESALNIESLKAPSETESRMDNPWSMAHLDRDPYFGLDWSRNLARFLRESEPGSPEAGLLDMDLRNVPFFEYKENIGYELEKLKSLLYLQAVKEPGYFYLGAVNSLYGKDPVLWQYYHIALFFPWFDENGDFQLEVLETGDISSLDNLKYRYPQSFVHLSKVKASKGFVSPWKPDSIE</sequence>
<evidence type="ECO:0000256" key="1">
    <source>
        <dbReference type="SAM" id="SignalP"/>
    </source>
</evidence>
<protein>
    <submittedName>
        <fullName evidence="2">Uncharacterized protein</fullName>
    </submittedName>
</protein>
<evidence type="ECO:0000313" key="2">
    <source>
        <dbReference type="EMBL" id="QEN08532.1"/>
    </source>
</evidence>
<dbReference type="EMBL" id="CP036150">
    <property type="protein sequence ID" value="QEN08532.1"/>
    <property type="molecule type" value="Genomic_DNA"/>
</dbReference>
<evidence type="ECO:0000313" key="3">
    <source>
        <dbReference type="Proteomes" id="UP000324209"/>
    </source>
</evidence>
<dbReference type="KEGG" id="ock:EXM22_11245"/>
<feature type="chain" id="PRO_5022843047" evidence="1">
    <location>
        <begin position="21"/>
        <end position="441"/>
    </location>
</feature>
<dbReference type="AlphaFoldDB" id="A0A5C1QQY5"/>
<feature type="signal peptide" evidence="1">
    <location>
        <begin position="1"/>
        <end position="20"/>
    </location>
</feature>
<dbReference type="Proteomes" id="UP000324209">
    <property type="component" value="Chromosome"/>
</dbReference>
<keyword evidence="3" id="KW-1185">Reference proteome</keyword>
<name>A0A5C1QQY5_9SPIO</name>
<reference evidence="2 3" key="1">
    <citation type="submission" date="2019-02" db="EMBL/GenBank/DDBJ databases">
        <title>Complete Genome Sequence and Methylome Analysis of free living Spirochaetas.</title>
        <authorList>
            <person name="Fomenkov A."/>
            <person name="Dubinina G."/>
            <person name="Leshcheva N."/>
            <person name="Mikheeva N."/>
            <person name="Grabovich M."/>
            <person name="Vincze T."/>
            <person name="Roberts R.J."/>
        </authorList>
    </citation>
    <scope>NUCLEOTIDE SEQUENCE [LARGE SCALE GENOMIC DNA]</scope>
    <source>
        <strain evidence="2 3">K2</strain>
    </source>
</reference>
<dbReference type="RefSeq" id="WP_149486613.1">
    <property type="nucleotide sequence ID" value="NZ_CP036150.1"/>
</dbReference>
<accession>A0A5C1QQY5</accession>